<reference evidence="2" key="1">
    <citation type="submission" date="2021-02" db="EMBL/GenBank/DDBJ databases">
        <authorList>
            <person name="Nowell W R."/>
        </authorList>
    </citation>
    <scope>NUCLEOTIDE SEQUENCE</scope>
</reference>
<evidence type="ECO:0000313" key="3">
    <source>
        <dbReference type="Proteomes" id="UP000682733"/>
    </source>
</evidence>
<accession>A0A8S2X8L1</accession>
<gene>
    <name evidence="1" type="ORF">OVA965_LOCUS44413</name>
    <name evidence="2" type="ORF">TMI583_LOCUS47194</name>
</gene>
<proteinExistence type="predicted"/>
<dbReference type="Proteomes" id="UP000682733">
    <property type="component" value="Unassembled WGS sequence"/>
</dbReference>
<evidence type="ECO:0000313" key="2">
    <source>
        <dbReference type="EMBL" id="CAF4482159.1"/>
    </source>
</evidence>
<comment type="caution">
    <text evidence="2">The sequence shown here is derived from an EMBL/GenBank/DDBJ whole genome shotgun (WGS) entry which is preliminary data.</text>
</comment>
<organism evidence="2 3">
    <name type="scientific">Didymodactylos carnosus</name>
    <dbReference type="NCBI Taxonomy" id="1234261"/>
    <lineage>
        <taxon>Eukaryota</taxon>
        <taxon>Metazoa</taxon>
        <taxon>Spiralia</taxon>
        <taxon>Gnathifera</taxon>
        <taxon>Rotifera</taxon>
        <taxon>Eurotatoria</taxon>
        <taxon>Bdelloidea</taxon>
        <taxon>Philodinida</taxon>
        <taxon>Philodinidae</taxon>
        <taxon>Didymodactylos</taxon>
    </lineage>
</organism>
<sequence>MPEESPCLAPQSAESLRIFYKVGIRPEISRLNTHSSFCFAISAGIRASRKDTHITLKSSCSTQTTNSLSPPLAFKEQKQRALTDVIFYVPNMTKESIENKLNTNLGLFSSLYGITATASGPNPCTSYVCPTGTTCRYDRTIQPLPYLV</sequence>
<dbReference type="Proteomes" id="UP000677228">
    <property type="component" value="Unassembled WGS sequence"/>
</dbReference>
<dbReference type="EMBL" id="CAJOBA010090440">
    <property type="protein sequence ID" value="CAF4482159.1"/>
    <property type="molecule type" value="Genomic_DNA"/>
</dbReference>
<dbReference type="AlphaFoldDB" id="A0A8S2X8L1"/>
<name>A0A8S2X8L1_9BILA</name>
<evidence type="ECO:0000313" key="1">
    <source>
        <dbReference type="EMBL" id="CAF1643326.1"/>
    </source>
</evidence>
<protein>
    <submittedName>
        <fullName evidence="2">Uncharacterized protein</fullName>
    </submittedName>
</protein>
<dbReference type="EMBL" id="CAJNOK010063232">
    <property type="protein sequence ID" value="CAF1643326.1"/>
    <property type="molecule type" value="Genomic_DNA"/>
</dbReference>